<dbReference type="RefSeq" id="WP_085399073.1">
    <property type="nucleotide sequence ID" value="NZ_NAFL01000213.1"/>
</dbReference>
<gene>
    <name evidence="2" type="ORF">BSZ19_07495</name>
</gene>
<reference evidence="2 3" key="1">
    <citation type="submission" date="2017-03" db="EMBL/GenBank/DDBJ databases">
        <title>Whole genome sequences of fourteen strains of Bradyrhizobium canariense and one strain of Bradyrhizobium japonicum isolated from Lupinus (Papilionoideae: Genisteae) species in Algeria.</title>
        <authorList>
            <person name="Crovadore J."/>
            <person name="Chekireb D."/>
            <person name="Brachmann A."/>
            <person name="Chablais R."/>
            <person name="Cochard B."/>
            <person name="Lefort F."/>
        </authorList>
    </citation>
    <scope>NUCLEOTIDE SEQUENCE [LARGE SCALE GENOMIC DNA]</scope>
    <source>
        <strain evidence="2 3">UBMA197</strain>
    </source>
</reference>
<sequence length="139" mass="16092">MPRFFFHFTSHDEVGRDEIGTVFPSLEAAYLDAYEAVLGISFEMFRAHDDPTNDEVEIADESGRTLMHIPFSEILRPRQKVSVRASRHATDRAIQACQRQTLRSRMLWSELQTEFAKTQDTFRSIQSKLAILNTGRRQD</sequence>
<comment type="caution">
    <text evidence="2">The sequence shown here is derived from an EMBL/GenBank/DDBJ whole genome shotgun (WGS) entry which is preliminary data.</text>
</comment>
<organism evidence="2 3">
    <name type="scientific">Bradyrhizobium japonicum</name>
    <dbReference type="NCBI Taxonomy" id="375"/>
    <lineage>
        <taxon>Bacteria</taxon>
        <taxon>Pseudomonadati</taxon>
        <taxon>Pseudomonadota</taxon>
        <taxon>Alphaproteobacteria</taxon>
        <taxon>Hyphomicrobiales</taxon>
        <taxon>Nitrobacteraceae</taxon>
        <taxon>Bradyrhizobium</taxon>
    </lineage>
</organism>
<protein>
    <recommendedName>
        <fullName evidence="1">DUF6894 domain-containing protein</fullName>
    </recommendedName>
</protein>
<dbReference type="EMBL" id="NAFL01000213">
    <property type="protein sequence ID" value="OSJ35677.1"/>
    <property type="molecule type" value="Genomic_DNA"/>
</dbReference>
<proteinExistence type="predicted"/>
<feature type="domain" description="DUF6894" evidence="1">
    <location>
        <begin position="3"/>
        <end position="72"/>
    </location>
</feature>
<accession>A0A1Y2JUP1</accession>
<dbReference type="Pfam" id="PF21834">
    <property type="entry name" value="DUF6894"/>
    <property type="match status" value="1"/>
</dbReference>
<dbReference type="AlphaFoldDB" id="A0A1Y2JUP1"/>
<evidence type="ECO:0000313" key="2">
    <source>
        <dbReference type="EMBL" id="OSJ35677.1"/>
    </source>
</evidence>
<evidence type="ECO:0000259" key="1">
    <source>
        <dbReference type="Pfam" id="PF21834"/>
    </source>
</evidence>
<dbReference type="InterPro" id="IPR054189">
    <property type="entry name" value="DUF6894"/>
</dbReference>
<name>A0A1Y2JUP1_BRAJP</name>
<dbReference type="Proteomes" id="UP000193335">
    <property type="component" value="Unassembled WGS sequence"/>
</dbReference>
<evidence type="ECO:0000313" key="3">
    <source>
        <dbReference type="Proteomes" id="UP000193335"/>
    </source>
</evidence>